<protein>
    <submittedName>
        <fullName evidence="1">Uncharacterized protein</fullName>
    </submittedName>
</protein>
<dbReference type="AlphaFoldDB" id="A0A161K0M5"/>
<evidence type="ECO:0000313" key="1">
    <source>
        <dbReference type="EMBL" id="CUS45016.1"/>
    </source>
</evidence>
<name>A0A161K0M5_9ZZZZ</name>
<gene>
    <name evidence="1" type="ORF">MGWOODY_Smn111</name>
</gene>
<reference evidence="1" key="1">
    <citation type="submission" date="2015-10" db="EMBL/GenBank/DDBJ databases">
        <authorList>
            <person name="Gilbert D.G."/>
        </authorList>
    </citation>
    <scope>NUCLEOTIDE SEQUENCE</scope>
</reference>
<organism evidence="1">
    <name type="scientific">hydrothermal vent metagenome</name>
    <dbReference type="NCBI Taxonomy" id="652676"/>
    <lineage>
        <taxon>unclassified sequences</taxon>
        <taxon>metagenomes</taxon>
        <taxon>ecological metagenomes</taxon>
    </lineage>
</organism>
<accession>A0A161K0M5</accession>
<dbReference type="EMBL" id="CZQE01000201">
    <property type="protein sequence ID" value="CUS45016.1"/>
    <property type="molecule type" value="Genomic_DNA"/>
</dbReference>
<proteinExistence type="predicted"/>
<sequence length="69" mass="7357">MIPKHYVSGQPVVSGGLGLYAAAADCRSRRPAPTALAKITDKAKRARKQDRQGAIRSGWVPFPLRASPG</sequence>